<dbReference type="Proteomes" id="UP000290365">
    <property type="component" value="Chromosome"/>
</dbReference>
<accession>A0A4P6JLN3</accession>
<evidence type="ECO:0000313" key="10">
    <source>
        <dbReference type="Proteomes" id="UP000290365"/>
    </source>
</evidence>
<comment type="subcellular location">
    <subcellularLocation>
        <location evidence="1">Cell membrane</location>
        <topology evidence="1">Multi-pass membrane protein</topology>
    </subcellularLocation>
</comment>
<dbReference type="KEGG" id="kbs:EPA93_08945"/>
<feature type="transmembrane region" description="Helical" evidence="7">
    <location>
        <begin position="255"/>
        <end position="278"/>
    </location>
</feature>
<dbReference type="EMBL" id="CP035758">
    <property type="protein sequence ID" value="QBD76128.1"/>
    <property type="molecule type" value="Genomic_DNA"/>
</dbReference>
<dbReference type="InterPro" id="IPR036259">
    <property type="entry name" value="MFS_trans_sf"/>
</dbReference>
<dbReference type="PANTHER" id="PTHR23517">
    <property type="entry name" value="RESISTANCE PROTEIN MDTM, PUTATIVE-RELATED-RELATED"/>
    <property type="match status" value="1"/>
</dbReference>
<feature type="transmembrane region" description="Helical" evidence="7">
    <location>
        <begin position="403"/>
        <end position="422"/>
    </location>
</feature>
<feature type="transmembrane region" description="Helical" evidence="7">
    <location>
        <begin position="180"/>
        <end position="199"/>
    </location>
</feature>
<dbReference type="GO" id="GO:0005886">
    <property type="term" value="C:plasma membrane"/>
    <property type="evidence" value="ECO:0007669"/>
    <property type="project" value="UniProtKB-SubCell"/>
</dbReference>
<dbReference type="PANTHER" id="PTHR23517:SF2">
    <property type="entry name" value="MULTIDRUG RESISTANCE PROTEIN MDTH"/>
    <property type="match status" value="1"/>
</dbReference>
<dbReference type="GO" id="GO:0022857">
    <property type="term" value="F:transmembrane transporter activity"/>
    <property type="evidence" value="ECO:0007669"/>
    <property type="project" value="InterPro"/>
</dbReference>
<reference evidence="9 10" key="1">
    <citation type="submission" date="2019-01" db="EMBL/GenBank/DDBJ databases">
        <title>Ktedonosporobacter rubrisoli SCAWS-G2.</title>
        <authorList>
            <person name="Huang Y."/>
            <person name="Yan B."/>
        </authorList>
    </citation>
    <scope>NUCLEOTIDE SEQUENCE [LARGE SCALE GENOMIC DNA]</scope>
    <source>
        <strain evidence="9 10">SCAWS-G2</strain>
    </source>
</reference>
<dbReference type="InterPro" id="IPR050171">
    <property type="entry name" value="MFS_Transporters"/>
</dbReference>
<keyword evidence="6 7" id="KW-0472">Membrane</keyword>
<evidence type="ECO:0000259" key="8">
    <source>
        <dbReference type="PROSITE" id="PS50850"/>
    </source>
</evidence>
<keyword evidence="10" id="KW-1185">Reference proteome</keyword>
<sequence>MKNQNQFYCQRSKIDQNKSKLMKPLTRRKLSMLSRYLVQLRLSLSTLHRAFWILWGGTLINRMGMVVLPFLSIYLISVRHLQPSLVGLIVALPGIGGILASLLMSILSDHVPRKYLFAFCLAISGVFILTLPFLVSLLWLAIMVLCWSIASEAQRPLAGMLVMDLVQEDQRRQAISLLRTAINVGGTFSSAIGGVLASIAFFPLFLADAGTTLLFALLILIFLPRGSKQTMPEKVPGMHLKQILAPLRNGAFGRFWLAGLCATTVFSQQFTTFAVYLTRQGGSPLLYGSLMALSCILIAILEFPLSTALFRVPAGGMIATGCLALAVAAGLCSLITAPLWLVFPVLAFTLGEMVFAPTYDTLGAEMAPAHQRGTYMGLLWVATGLGFAIGPALGGALLQCSPLLCWGVMGSIGLLAAALAWTTPEKRPAQ</sequence>
<evidence type="ECO:0000313" key="9">
    <source>
        <dbReference type="EMBL" id="QBD76128.1"/>
    </source>
</evidence>
<organism evidence="9 10">
    <name type="scientific">Ktedonosporobacter rubrisoli</name>
    <dbReference type="NCBI Taxonomy" id="2509675"/>
    <lineage>
        <taxon>Bacteria</taxon>
        <taxon>Bacillati</taxon>
        <taxon>Chloroflexota</taxon>
        <taxon>Ktedonobacteria</taxon>
        <taxon>Ktedonobacterales</taxon>
        <taxon>Ktedonosporobacteraceae</taxon>
        <taxon>Ktedonosporobacter</taxon>
    </lineage>
</organism>
<evidence type="ECO:0000256" key="7">
    <source>
        <dbReference type="SAM" id="Phobius"/>
    </source>
</evidence>
<evidence type="ECO:0000256" key="5">
    <source>
        <dbReference type="ARBA" id="ARBA00022989"/>
    </source>
</evidence>
<feature type="transmembrane region" description="Helical" evidence="7">
    <location>
        <begin position="205"/>
        <end position="223"/>
    </location>
</feature>
<dbReference type="PROSITE" id="PS50850">
    <property type="entry name" value="MFS"/>
    <property type="match status" value="1"/>
</dbReference>
<gene>
    <name evidence="9" type="ORF">EPA93_08945</name>
</gene>
<dbReference type="InterPro" id="IPR020846">
    <property type="entry name" value="MFS_dom"/>
</dbReference>
<feature type="transmembrane region" description="Helical" evidence="7">
    <location>
        <begin position="116"/>
        <end position="147"/>
    </location>
</feature>
<dbReference type="RefSeq" id="WP_129886723.1">
    <property type="nucleotide sequence ID" value="NZ_CP035758.1"/>
</dbReference>
<name>A0A4P6JLN3_KTERU</name>
<keyword evidence="2" id="KW-0813">Transport</keyword>
<dbReference type="AlphaFoldDB" id="A0A4P6JLN3"/>
<proteinExistence type="predicted"/>
<evidence type="ECO:0000256" key="3">
    <source>
        <dbReference type="ARBA" id="ARBA00022475"/>
    </source>
</evidence>
<dbReference type="InterPro" id="IPR011701">
    <property type="entry name" value="MFS"/>
</dbReference>
<evidence type="ECO:0000256" key="4">
    <source>
        <dbReference type="ARBA" id="ARBA00022692"/>
    </source>
</evidence>
<feature type="domain" description="Major facilitator superfamily (MFS) profile" evidence="8">
    <location>
        <begin position="50"/>
        <end position="428"/>
    </location>
</feature>
<dbReference type="OrthoDB" id="9793283at2"/>
<feature type="transmembrane region" description="Helical" evidence="7">
    <location>
        <begin position="59"/>
        <end position="78"/>
    </location>
</feature>
<evidence type="ECO:0000256" key="6">
    <source>
        <dbReference type="ARBA" id="ARBA00023136"/>
    </source>
</evidence>
<keyword evidence="3" id="KW-1003">Cell membrane</keyword>
<evidence type="ECO:0000256" key="2">
    <source>
        <dbReference type="ARBA" id="ARBA00022448"/>
    </source>
</evidence>
<evidence type="ECO:0000256" key="1">
    <source>
        <dbReference type="ARBA" id="ARBA00004651"/>
    </source>
</evidence>
<dbReference type="Gene3D" id="1.20.1250.20">
    <property type="entry name" value="MFS general substrate transporter like domains"/>
    <property type="match status" value="1"/>
</dbReference>
<keyword evidence="4 7" id="KW-0812">Transmembrane</keyword>
<keyword evidence="5 7" id="KW-1133">Transmembrane helix</keyword>
<feature type="transmembrane region" description="Helical" evidence="7">
    <location>
        <begin position="377"/>
        <end position="397"/>
    </location>
</feature>
<dbReference type="Pfam" id="PF07690">
    <property type="entry name" value="MFS_1"/>
    <property type="match status" value="1"/>
</dbReference>
<feature type="transmembrane region" description="Helical" evidence="7">
    <location>
        <begin position="284"/>
        <end position="301"/>
    </location>
</feature>
<feature type="transmembrane region" description="Helical" evidence="7">
    <location>
        <begin position="85"/>
        <end position="104"/>
    </location>
</feature>
<protein>
    <submittedName>
        <fullName evidence="9">MFS transporter</fullName>
    </submittedName>
</protein>
<dbReference type="SUPFAM" id="SSF103473">
    <property type="entry name" value="MFS general substrate transporter"/>
    <property type="match status" value="1"/>
</dbReference>